<evidence type="ECO:0000313" key="3">
    <source>
        <dbReference type="EMBL" id="KAJ8609323.1"/>
    </source>
</evidence>
<organism evidence="3 4">
    <name type="scientific">Chrysophaeum taylorii</name>
    <dbReference type="NCBI Taxonomy" id="2483200"/>
    <lineage>
        <taxon>Eukaryota</taxon>
        <taxon>Sar</taxon>
        <taxon>Stramenopiles</taxon>
        <taxon>Ochrophyta</taxon>
        <taxon>Pelagophyceae</taxon>
        <taxon>Pelagomonadales</taxon>
        <taxon>Pelagomonadaceae</taxon>
        <taxon>Chrysophaeum</taxon>
    </lineage>
</organism>
<keyword evidence="2" id="KW-0732">Signal</keyword>
<feature type="compositionally biased region" description="Basic and acidic residues" evidence="1">
    <location>
        <begin position="302"/>
        <end position="315"/>
    </location>
</feature>
<protein>
    <recommendedName>
        <fullName evidence="5">UBX domain-containing protein</fullName>
    </recommendedName>
</protein>
<name>A0AAD7UJI6_9STRA</name>
<dbReference type="Proteomes" id="UP001230188">
    <property type="component" value="Unassembled WGS sequence"/>
</dbReference>
<proteinExistence type="predicted"/>
<dbReference type="InterPro" id="IPR029071">
    <property type="entry name" value="Ubiquitin-like_domsf"/>
</dbReference>
<evidence type="ECO:0000313" key="4">
    <source>
        <dbReference type="Proteomes" id="UP001230188"/>
    </source>
</evidence>
<gene>
    <name evidence="3" type="ORF">CTAYLR_009111</name>
</gene>
<dbReference type="EMBL" id="JAQMWT010000142">
    <property type="protein sequence ID" value="KAJ8609323.1"/>
    <property type="molecule type" value="Genomic_DNA"/>
</dbReference>
<accession>A0AAD7UJI6</accession>
<dbReference type="SUPFAM" id="SSF54236">
    <property type="entry name" value="Ubiquitin-like"/>
    <property type="match status" value="1"/>
</dbReference>
<dbReference type="AlphaFoldDB" id="A0AAD7UJI6"/>
<feature type="chain" id="PRO_5042051175" description="UBX domain-containing protein" evidence="2">
    <location>
        <begin position="20"/>
        <end position="416"/>
    </location>
</feature>
<reference evidence="3" key="1">
    <citation type="submission" date="2023-01" db="EMBL/GenBank/DDBJ databases">
        <title>Metagenome sequencing of chrysophaentin producing Chrysophaeum taylorii.</title>
        <authorList>
            <person name="Davison J."/>
            <person name="Bewley C."/>
        </authorList>
    </citation>
    <scope>NUCLEOTIDE SEQUENCE</scope>
    <source>
        <strain evidence="3">NIES-1699</strain>
    </source>
</reference>
<evidence type="ECO:0000256" key="1">
    <source>
        <dbReference type="SAM" id="MobiDB-lite"/>
    </source>
</evidence>
<evidence type="ECO:0000256" key="2">
    <source>
        <dbReference type="SAM" id="SignalP"/>
    </source>
</evidence>
<sequence>MMRFGGLAVVSLVAQAAHGVLWSSSRARGLFLTRLRGGKVVDEVIQRRPDDAMTVDDEEGEVYVTLQFDPLRALYDVSRRVRWALGRAWRTLSRVVSSGVRGQRRRRSKNRMLAPEVNATQLTTVSEAIGSATKAAKVSRRRGAPVLVLAAKRDSQRRRIGELLREDEALRAAAHGMVQWDADVEVAAKAVADALGARPRADAFLALAVPGDEYSLRVLAVKRVAEADDAASLERWLSRATLAHTAEVAVLKRAADDAALVRAQAEELATAVEADEATRRESELRREERLLREAAARAAADAERRAADRRAEKAEALPPEPPATADACVVAVRDLTGLKHARRFPPDADSNTLFDWLDVLGLDLDAVEIKRPGKPDPVPVDRPFALRDELGRRVLLECVEKKKNTEETTTTTTSVT</sequence>
<feature type="signal peptide" evidence="2">
    <location>
        <begin position="1"/>
        <end position="19"/>
    </location>
</feature>
<comment type="caution">
    <text evidence="3">The sequence shown here is derived from an EMBL/GenBank/DDBJ whole genome shotgun (WGS) entry which is preliminary data.</text>
</comment>
<keyword evidence="4" id="KW-1185">Reference proteome</keyword>
<feature type="region of interest" description="Disordered" evidence="1">
    <location>
        <begin position="302"/>
        <end position="322"/>
    </location>
</feature>
<evidence type="ECO:0008006" key="5">
    <source>
        <dbReference type="Google" id="ProtNLM"/>
    </source>
</evidence>